<reference evidence="3" key="1">
    <citation type="submission" date="2020-10" db="EMBL/GenBank/DDBJ databases">
        <title>The Whole-Genome Sequence of Metschnikowia persimmonesis, a Novel Endophytic Yeast Species Isolated from Medicinal Plant Diospyros kaki Thumb.</title>
        <authorList>
            <person name="Rahmat E."/>
            <person name="Kang Y."/>
        </authorList>
    </citation>
    <scope>NUCLEOTIDE SEQUENCE</scope>
    <source>
        <strain evidence="3">KIOM G15050</strain>
    </source>
</reference>
<feature type="region of interest" description="Disordered" evidence="1">
    <location>
        <begin position="1"/>
        <end position="28"/>
    </location>
</feature>
<evidence type="ECO:0000259" key="2">
    <source>
        <dbReference type="PROSITE" id="PS50006"/>
    </source>
</evidence>
<protein>
    <recommendedName>
        <fullName evidence="2">FHA domain-containing protein</fullName>
    </recommendedName>
</protein>
<dbReference type="AlphaFoldDB" id="A0A8H7LDV7"/>
<dbReference type="InterPro" id="IPR008984">
    <property type="entry name" value="SMAD_FHA_dom_sf"/>
</dbReference>
<dbReference type="Gene3D" id="2.60.200.20">
    <property type="match status" value="1"/>
</dbReference>
<organism evidence="3 4">
    <name type="scientific">Metschnikowia pulcherrima</name>
    <dbReference type="NCBI Taxonomy" id="27326"/>
    <lineage>
        <taxon>Eukaryota</taxon>
        <taxon>Fungi</taxon>
        <taxon>Dikarya</taxon>
        <taxon>Ascomycota</taxon>
        <taxon>Saccharomycotina</taxon>
        <taxon>Pichiomycetes</taxon>
        <taxon>Metschnikowiaceae</taxon>
        <taxon>Metschnikowia</taxon>
    </lineage>
</organism>
<accession>A0A8H7LDV7</accession>
<dbReference type="Pfam" id="PF00498">
    <property type="entry name" value="FHA"/>
    <property type="match status" value="1"/>
</dbReference>
<dbReference type="EMBL" id="JACBPP010000002">
    <property type="protein sequence ID" value="KAF8003975.1"/>
    <property type="molecule type" value="Genomic_DNA"/>
</dbReference>
<sequence>MERESLNDPETEHEIATSKRECELERDGKKLPKSVLPGSRLTYKPLRMMLKKSEPITLGSCLERADEKNYIYLEGDLISEEHAMITLHDNDFIHVHDKNLAHGITVDDDLVPTGENKVVVNKSMIKLGLQLPLAEVQSLKSVADSSMCLHLKVENAHFSHNILLGVHQIGEDEQEILLKLFQPKMKGRTEIRLITNSSDEKRLCTYY</sequence>
<dbReference type="Proteomes" id="UP000649328">
    <property type="component" value="Unassembled WGS sequence"/>
</dbReference>
<feature type="domain" description="FHA" evidence="2">
    <location>
        <begin position="56"/>
        <end position="111"/>
    </location>
</feature>
<evidence type="ECO:0000313" key="4">
    <source>
        <dbReference type="Proteomes" id="UP000649328"/>
    </source>
</evidence>
<proteinExistence type="predicted"/>
<name>A0A8H7LDV7_9ASCO</name>
<dbReference type="SUPFAM" id="SSF49879">
    <property type="entry name" value="SMAD/FHA domain"/>
    <property type="match status" value="1"/>
</dbReference>
<gene>
    <name evidence="3" type="ORF">HF325_001423</name>
</gene>
<keyword evidence="4" id="KW-1185">Reference proteome</keyword>
<dbReference type="OrthoDB" id="10279060at2759"/>
<evidence type="ECO:0000256" key="1">
    <source>
        <dbReference type="SAM" id="MobiDB-lite"/>
    </source>
</evidence>
<comment type="caution">
    <text evidence="3">The sequence shown here is derived from an EMBL/GenBank/DDBJ whole genome shotgun (WGS) entry which is preliminary data.</text>
</comment>
<dbReference type="PROSITE" id="PS50006">
    <property type="entry name" value="FHA_DOMAIN"/>
    <property type="match status" value="1"/>
</dbReference>
<dbReference type="InterPro" id="IPR000253">
    <property type="entry name" value="FHA_dom"/>
</dbReference>
<dbReference type="CDD" id="cd00060">
    <property type="entry name" value="FHA"/>
    <property type="match status" value="1"/>
</dbReference>
<evidence type="ECO:0000313" key="3">
    <source>
        <dbReference type="EMBL" id="KAF8003975.1"/>
    </source>
</evidence>